<dbReference type="AlphaFoldDB" id="A0A8H5HTV9"/>
<proteinExistence type="predicted"/>
<comment type="caution">
    <text evidence="2">The sequence shown here is derived from an EMBL/GenBank/DDBJ whole genome shotgun (WGS) entry which is preliminary data.</text>
</comment>
<feature type="compositionally biased region" description="Low complexity" evidence="1">
    <location>
        <begin position="25"/>
        <end position="35"/>
    </location>
</feature>
<feature type="region of interest" description="Disordered" evidence="1">
    <location>
        <begin position="25"/>
        <end position="51"/>
    </location>
</feature>
<accession>A0A8H5HTV9</accession>
<evidence type="ECO:0000256" key="1">
    <source>
        <dbReference type="SAM" id="MobiDB-lite"/>
    </source>
</evidence>
<evidence type="ECO:0000313" key="2">
    <source>
        <dbReference type="EMBL" id="KAF5389432.1"/>
    </source>
</evidence>
<gene>
    <name evidence="2" type="ORF">D9757_004318</name>
</gene>
<sequence length="131" mass="14078">MVHSEIPQICINLSDSPLVEFAENDASSDATNSSSGRQTANCSSSSLSSSCASLAPSLDLRADIRWMARGGCTRISPAEVVTLLNLLDTFDADVDVQVAQVKENISQALELVKLAKAERAEQRARARRGRD</sequence>
<dbReference type="EMBL" id="JAACJN010000022">
    <property type="protein sequence ID" value="KAF5389432.1"/>
    <property type="molecule type" value="Genomic_DNA"/>
</dbReference>
<keyword evidence="3" id="KW-1185">Reference proteome</keyword>
<dbReference type="Proteomes" id="UP000518752">
    <property type="component" value="Unassembled WGS sequence"/>
</dbReference>
<name>A0A8H5HTV9_9AGAR</name>
<protein>
    <submittedName>
        <fullName evidence="2">Uncharacterized protein</fullName>
    </submittedName>
</protein>
<reference evidence="2 3" key="1">
    <citation type="journal article" date="2020" name="ISME J.">
        <title>Uncovering the hidden diversity of litter-decomposition mechanisms in mushroom-forming fungi.</title>
        <authorList>
            <person name="Floudas D."/>
            <person name="Bentzer J."/>
            <person name="Ahren D."/>
            <person name="Johansson T."/>
            <person name="Persson P."/>
            <person name="Tunlid A."/>
        </authorList>
    </citation>
    <scope>NUCLEOTIDE SEQUENCE [LARGE SCALE GENOMIC DNA]</scope>
    <source>
        <strain evidence="2 3">CBS 406.79</strain>
    </source>
</reference>
<dbReference type="OrthoDB" id="2666448at2759"/>
<feature type="compositionally biased region" description="Low complexity" evidence="1">
    <location>
        <begin position="42"/>
        <end position="51"/>
    </location>
</feature>
<evidence type="ECO:0000313" key="3">
    <source>
        <dbReference type="Proteomes" id="UP000518752"/>
    </source>
</evidence>
<organism evidence="2 3">
    <name type="scientific">Collybiopsis confluens</name>
    <dbReference type="NCBI Taxonomy" id="2823264"/>
    <lineage>
        <taxon>Eukaryota</taxon>
        <taxon>Fungi</taxon>
        <taxon>Dikarya</taxon>
        <taxon>Basidiomycota</taxon>
        <taxon>Agaricomycotina</taxon>
        <taxon>Agaricomycetes</taxon>
        <taxon>Agaricomycetidae</taxon>
        <taxon>Agaricales</taxon>
        <taxon>Marasmiineae</taxon>
        <taxon>Omphalotaceae</taxon>
        <taxon>Collybiopsis</taxon>
    </lineage>
</organism>